<dbReference type="EMBL" id="JALAAR010000012">
    <property type="protein sequence ID" value="MEH8018411.1"/>
    <property type="molecule type" value="Genomic_DNA"/>
</dbReference>
<keyword evidence="1" id="KW-0732">Signal</keyword>
<accession>A0ABU8C9R7</accession>
<dbReference type="InterPro" id="IPR020012">
    <property type="entry name" value="LysM_FimV"/>
</dbReference>
<reference evidence="2 3" key="1">
    <citation type="journal article" date="2023" name="Ecotoxicol. Environ. Saf.">
        <title>Mercury remediation potential of mercury-resistant strain Rheinheimera metallidurans sp. nov. isolated from a municipal waste dumping site.</title>
        <authorList>
            <person name="Yadav V."/>
            <person name="Manjhi A."/>
            <person name="Vadakedath N."/>
        </authorList>
    </citation>
    <scope>NUCLEOTIDE SEQUENCE [LARGE SCALE GENOMIC DNA]</scope>
    <source>
        <strain evidence="2 3">E-49</strain>
    </source>
</reference>
<name>A0ABU8C9R7_9GAMM</name>
<evidence type="ECO:0000313" key="2">
    <source>
        <dbReference type="EMBL" id="MEH8018411.1"/>
    </source>
</evidence>
<protein>
    <recommendedName>
        <fullName evidence="4">LysM domain-containing protein</fullName>
    </recommendedName>
</protein>
<proteinExistence type="predicted"/>
<organism evidence="2 3">
    <name type="scientific">Rheinheimera muenzenbergensis</name>
    <dbReference type="NCBI Taxonomy" id="1193628"/>
    <lineage>
        <taxon>Bacteria</taxon>
        <taxon>Pseudomonadati</taxon>
        <taxon>Pseudomonadota</taxon>
        <taxon>Gammaproteobacteria</taxon>
        <taxon>Chromatiales</taxon>
        <taxon>Chromatiaceae</taxon>
        <taxon>Rheinheimera</taxon>
    </lineage>
</organism>
<evidence type="ECO:0000313" key="3">
    <source>
        <dbReference type="Proteomes" id="UP001375382"/>
    </source>
</evidence>
<evidence type="ECO:0008006" key="4">
    <source>
        <dbReference type="Google" id="ProtNLM"/>
    </source>
</evidence>
<dbReference type="Proteomes" id="UP001375382">
    <property type="component" value="Unassembled WGS sequence"/>
</dbReference>
<dbReference type="RefSeq" id="WP_335736817.1">
    <property type="nucleotide sequence ID" value="NZ_JALAAR010000012.1"/>
</dbReference>
<keyword evidence="3" id="KW-1185">Reference proteome</keyword>
<sequence length="544" mass="61091">MKPFWPVLIWLLAAFAISPSGRADSTTDSIIVAPGETLWRIASRVRPDNDVAMVQVIYALWQANPALQQAPSLHQLASGSLLRLPSRELMLQTPVAKARHWYNQALSAVAMAPAVQPARATTKVAAKAVTTATSEVSQATSTAAKPEVVSSTAAQPVMQDTKPPAPAMPWYQDIQADYTLELQQRYFSADGAQGQSRHHSSAAFSAEWYWQSADRRHQLALQPYMRWDARDTERSLLDLRQAYWQYVGDGYDIKAGVDIVFWGVTESQHLVDVINQTDILADIDTETKLGQPMLNWNLHGSNGSLALYLLPYFRERPQAGPDGRLRPPMLVDSNNTLYESGQQDKNLDFALRFSRRLGAVDLGLSYFEGNNRDPLYQLTTTGKLQPVYLQMQQLGIDSLWISGSWLWKLESIYRKTRQQDFVAATAGFEYTHVGLFESNWDLGWIAEYQYDSRGQQATGPGQNDIFIGGRFVANDAAGSEILLGILQDLDHSSSQSGKLEASMRLSNSLRLRLDAWFFRSDQPTEPGYMIRNDDYLQLSLDYFF</sequence>
<evidence type="ECO:0000256" key="1">
    <source>
        <dbReference type="SAM" id="SignalP"/>
    </source>
</evidence>
<feature type="signal peptide" evidence="1">
    <location>
        <begin position="1"/>
        <end position="23"/>
    </location>
</feature>
<dbReference type="NCBIfam" id="TIGR03505">
    <property type="entry name" value="FimV_core"/>
    <property type="match status" value="1"/>
</dbReference>
<feature type="chain" id="PRO_5045293996" description="LysM domain-containing protein" evidence="1">
    <location>
        <begin position="24"/>
        <end position="544"/>
    </location>
</feature>
<gene>
    <name evidence="2" type="ORF">MN202_14310</name>
</gene>
<comment type="caution">
    <text evidence="2">The sequence shown here is derived from an EMBL/GenBank/DDBJ whole genome shotgun (WGS) entry which is preliminary data.</text>
</comment>